<dbReference type="Proteomes" id="UP000321291">
    <property type="component" value="Chromosome"/>
</dbReference>
<dbReference type="EMBL" id="CP042434">
    <property type="protein sequence ID" value="QEC73101.1"/>
    <property type="molecule type" value="Genomic_DNA"/>
</dbReference>
<dbReference type="PANTHER" id="PTHR44360:SF1">
    <property type="entry name" value="DNAJ HOMOLOG SUBFAMILY B MEMBER 9"/>
    <property type="match status" value="1"/>
</dbReference>
<evidence type="ECO:0000313" key="4">
    <source>
        <dbReference type="EMBL" id="QEC73101.1"/>
    </source>
</evidence>
<evidence type="ECO:0000256" key="1">
    <source>
        <dbReference type="ARBA" id="ARBA00023186"/>
    </source>
</evidence>
<keyword evidence="2" id="KW-0472">Membrane</keyword>
<dbReference type="SUPFAM" id="SSF46565">
    <property type="entry name" value="Chaperone J-domain"/>
    <property type="match status" value="1"/>
</dbReference>
<gene>
    <name evidence="4" type="ORF">FSB73_16860</name>
</gene>
<evidence type="ECO:0000256" key="2">
    <source>
        <dbReference type="SAM" id="Phobius"/>
    </source>
</evidence>
<keyword evidence="2" id="KW-0812">Transmembrane</keyword>
<dbReference type="Pfam" id="PF00226">
    <property type="entry name" value="DnaJ"/>
    <property type="match status" value="1"/>
</dbReference>
<dbReference type="InterPro" id="IPR051948">
    <property type="entry name" value="Hsp70_co-chaperone_J-domain"/>
</dbReference>
<proteinExistence type="predicted"/>
<dbReference type="PROSITE" id="PS00636">
    <property type="entry name" value="DNAJ_1"/>
    <property type="match status" value="1"/>
</dbReference>
<reference evidence="4 5" key="1">
    <citation type="journal article" date="2017" name="Int. J. Syst. Evol. Microbiol.">
        <title>Arachidicoccus ginsenosidivorans sp. nov., with ginsenoside-converting activity isolated from ginseng cultivating soil.</title>
        <authorList>
            <person name="Siddiqi M.Z."/>
            <person name="Aslam Z."/>
            <person name="Im W.T."/>
        </authorList>
    </citation>
    <scope>NUCLEOTIDE SEQUENCE [LARGE SCALE GENOMIC DNA]</scope>
    <source>
        <strain evidence="4 5">Gsoil 809</strain>
    </source>
</reference>
<name>A0A5B8VPP1_9BACT</name>
<accession>A0A5B8VPP1</accession>
<protein>
    <submittedName>
        <fullName evidence="4">J domain-containing protein</fullName>
    </submittedName>
</protein>
<dbReference type="InterPro" id="IPR001623">
    <property type="entry name" value="DnaJ_domain"/>
</dbReference>
<dbReference type="KEGG" id="agi:FSB73_16860"/>
<dbReference type="InterPro" id="IPR036869">
    <property type="entry name" value="J_dom_sf"/>
</dbReference>
<evidence type="ECO:0000259" key="3">
    <source>
        <dbReference type="PROSITE" id="PS50076"/>
    </source>
</evidence>
<dbReference type="InterPro" id="IPR018253">
    <property type="entry name" value="DnaJ_domain_CS"/>
</dbReference>
<dbReference type="RefSeq" id="WP_146784819.1">
    <property type="nucleotide sequence ID" value="NZ_CP042434.1"/>
</dbReference>
<dbReference type="CDD" id="cd06257">
    <property type="entry name" value="DnaJ"/>
    <property type="match status" value="1"/>
</dbReference>
<sequence length="214" mass="24816">MQKKNYYQILGVAPGASAAEIKAAYRRLALIYHPDKNSDDPTTGYIFQEINEAYQVLSDRSTRADYHRRFEAEGRGFKSGQTVFFSAELLVVKLGHMKKALAETDPYRMNTDAVFEELQQLFSAYHLSILQKENNKEMTGQITQNCLDIIIYLSKNEQLQIIQDLEKLPGIEEGQLNDFIKKQKQKWFWDRYRTPLVIVLTIALCCLLFEVLHL</sequence>
<dbReference type="PRINTS" id="PR00625">
    <property type="entry name" value="JDOMAIN"/>
</dbReference>
<keyword evidence="5" id="KW-1185">Reference proteome</keyword>
<dbReference type="GO" id="GO:0051087">
    <property type="term" value="F:protein-folding chaperone binding"/>
    <property type="evidence" value="ECO:0007669"/>
    <property type="project" value="TreeGrafter"/>
</dbReference>
<dbReference type="GO" id="GO:0051787">
    <property type="term" value="F:misfolded protein binding"/>
    <property type="evidence" value="ECO:0007669"/>
    <property type="project" value="TreeGrafter"/>
</dbReference>
<dbReference type="OrthoDB" id="9779622at2"/>
<evidence type="ECO:0000313" key="5">
    <source>
        <dbReference type="Proteomes" id="UP000321291"/>
    </source>
</evidence>
<dbReference type="Gene3D" id="1.10.287.110">
    <property type="entry name" value="DnaJ domain"/>
    <property type="match status" value="1"/>
</dbReference>
<dbReference type="SMART" id="SM00271">
    <property type="entry name" value="DnaJ"/>
    <property type="match status" value="1"/>
</dbReference>
<dbReference type="GO" id="GO:0036503">
    <property type="term" value="P:ERAD pathway"/>
    <property type="evidence" value="ECO:0007669"/>
    <property type="project" value="TreeGrafter"/>
</dbReference>
<organism evidence="4 5">
    <name type="scientific">Arachidicoccus ginsenosidivorans</name>
    <dbReference type="NCBI Taxonomy" id="496057"/>
    <lineage>
        <taxon>Bacteria</taxon>
        <taxon>Pseudomonadati</taxon>
        <taxon>Bacteroidota</taxon>
        <taxon>Chitinophagia</taxon>
        <taxon>Chitinophagales</taxon>
        <taxon>Chitinophagaceae</taxon>
        <taxon>Arachidicoccus</taxon>
    </lineage>
</organism>
<dbReference type="AlphaFoldDB" id="A0A5B8VPP1"/>
<dbReference type="PANTHER" id="PTHR44360">
    <property type="entry name" value="DNAJ HOMOLOG SUBFAMILY B MEMBER 9"/>
    <property type="match status" value="1"/>
</dbReference>
<feature type="domain" description="J" evidence="3">
    <location>
        <begin position="5"/>
        <end position="70"/>
    </location>
</feature>
<keyword evidence="1" id="KW-0143">Chaperone</keyword>
<keyword evidence="2" id="KW-1133">Transmembrane helix</keyword>
<dbReference type="PROSITE" id="PS50076">
    <property type="entry name" value="DNAJ_2"/>
    <property type="match status" value="1"/>
</dbReference>
<feature type="transmembrane region" description="Helical" evidence="2">
    <location>
        <begin position="192"/>
        <end position="212"/>
    </location>
</feature>